<evidence type="ECO:0000256" key="1">
    <source>
        <dbReference type="SAM" id="MobiDB-lite"/>
    </source>
</evidence>
<evidence type="ECO:0000313" key="3">
    <source>
        <dbReference type="Proteomes" id="UP000632322"/>
    </source>
</evidence>
<feature type="region of interest" description="Disordered" evidence="1">
    <location>
        <begin position="1"/>
        <end position="32"/>
    </location>
</feature>
<sequence length="59" mass="6727">MFNSEHRKHIEPETVLGPPIHLKSTPVGERTERIDERPYPAVRRCVDTGSHGIGRLHSE</sequence>
<reference evidence="3" key="1">
    <citation type="journal article" date="2019" name="Int. J. Syst. Evol. Microbiol.">
        <title>The Global Catalogue of Microorganisms (GCM) 10K type strain sequencing project: providing services to taxonomists for standard genome sequencing and annotation.</title>
        <authorList>
            <consortium name="The Broad Institute Genomics Platform"/>
            <consortium name="The Broad Institute Genome Sequencing Center for Infectious Disease"/>
            <person name="Wu L."/>
            <person name="Ma J."/>
        </authorList>
    </citation>
    <scope>NUCLEOTIDE SEQUENCE [LARGE SCALE GENOMIC DNA]</scope>
    <source>
        <strain evidence="3">CGMCC 1.15472</strain>
    </source>
</reference>
<keyword evidence="3" id="KW-1185">Reference proteome</keyword>
<feature type="compositionally biased region" description="Basic and acidic residues" evidence="1">
    <location>
        <begin position="1"/>
        <end position="12"/>
    </location>
</feature>
<dbReference type="EMBL" id="BMJG01000026">
    <property type="protein sequence ID" value="GGC50413.1"/>
    <property type="molecule type" value="Genomic_DNA"/>
</dbReference>
<name>A0ABQ1N060_9MICO</name>
<dbReference type="Proteomes" id="UP000632322">
    <property type="component" value="Unassembled WGS sequence"/>
</dbReference>
<organism evidence="2 3">
    <name type="scientific">Brevibacterium sediminis</name>
    <dbReference type="NCBI Taxonomy" id="1857024"/>
    <lineage>
        <taxon>Bacteria</taxon>
        <taxon>Bacillati</taxon>
        <taxon>Actinomycetota</taxon>
        <taxon>Actinomycetes</taxon>
        <taxon>Micrococcales</taxon>
        <taxon>Brevibacteriaceae</taxon>
        <taxon>Brevibacterium</taxon>
    </lineage>
</organism>
<gene>
    <name evidence="2" type="ORF">GCM10010974_35620</name>
</gene>
<proteinExistence type="predicted"/>
<protein>
    <submittedName>
        <fullName evidence="2">Uncharacterized protein</fullName>
    </submittedName>
</protein>
<comment type="caution">
    <text evidence="2">The sequence shown here is derived from an EMBL/GenBank/DDBJ whole genome shotgun (WGS) entry which is preliminary data.</text>
</comment>
<evidence type="ECO:0000313" key="2">
    <source>
        <dbReference type="EMBL" id="GGC50413.1"/>
    </source>
</evidence>
<accession>A0ABQ1N060</accession>